<gene>
    <name evidence="1" type="ORF">CR513_06547</name>
</gene>
<protein>
    <submittedName>
        <fullName evidence="1">Uncharacterized protein</fullName>
    </submittedName>
</protein>
<dbReference type="Proteomes" id="UP000257109">
    <property type="component" value="Unassembled WGS sequence"/>
</dbReference>
<comment type="caution">
    <text evidence="1">The sequence shown here is derived from an EMBL/GenBank/DDBJ whole genome shotgun (WGS) entry which is preliminary data.</text>
</comment>
<accession>A0A371I285</accession>
<dbReference type="OrthoDB" id="1435700at2759"/>
<organism evidence="1 2">
    <name type="scientific">Mucuna pruriens</name>
    <name type="common">Velvet bean</name>
    <name type="synonym">Dolichos pruriens</name>
    <dbReference type="NCBI Taxonomy" id="157652"/>
    <lineage>
        <taxon>Eukaryota</taxon>
        <taxon>Viridiplantae</taxon>
        <taxon>Streptophyta</taxon>
        <taxon>Embryophyta</taxon>
        <taxon>Tracheophyta</taxon>
        <taxon>Spermatophyta</taxon>
        <taxon>Magnoliopsida</taxon>
        <taxon>eudicotyledons</taxon>
        <taxon>Gunneridae</taxon>
        <taxon>Pentapetalae</taxon>
        <taxon>rosids</taxon>
        <taxon>fabids</taxon>
        <taxon>Fabales</taxon>
        <taxon>Fabaceae</taxon>
        <taxon>Papilionoideae</taxon>
        <taxon>50 kb inversion clade</taxon>
        <taxon>NPAAA clade</taxon>
        <taxon>indigoferoid/millettioid clade</taxon>
        <taxon>Phaseoleae</taxon>
        <taxon>Mucuna</taxon>
    </lineage>
</organism>
<keyword evidence="2" id="KW-1185">Reference proteome</keyword>
<evidence type="ECO:0000313" key="1">
    <source>
        <dbReference type="EMBL" id="RDY09129.1"/>
    </source>
</evidence>
<name>A0A371I285_MUCPR</name>
<evidence type="ECO:0000313" key="2">
    <source>
        <dbReference type="Proteomes" id="UP000257109"/>
    </source>
</evidence>
<proteinExistence type="predicted"/>
<feature type="non-terminal residue" evidence="1">
    <location>
        <position position="1"/>
    </location>
</feature>
<dbReference type="AlphaFoldDB" id="A0A371I285"/>
<dbReference type="EMBL" id="QJKJ01001118">
    <property type="protein sequence ID" value="RDY09129.1"/>
    <property type="molecule type" value="Genomic_DNA"/>
</dbReference>
<sequence>MNVVMLSKPTTSRSVFAMNGVETLRSENLVLVSTSTTTLVVTTNIGFITTNQAKATLEEGAQGYVILSFLKVKGVFVFDVDSMEVVRDFADVFPKKGTPVLRLCVGYR</sequence>
<reference evidence="1" key="1">
    <citation type="submission" date="2018-05" db="EMBL/GenBank/DDBJ databases">
        <title>Draft genome of Mucuna pruriens seed.</title>
        <authorList>
            <person name="Nnadi N.E."/>
            <person name="Vos R."/>
            <person name="Hasami M.H."/>
            <person name="Devisetty U.K."/>
            <person name="Aguiy J.C."/>
        </authorList>
    </citation>
    <scope>NUCLEOTIDE SEQUENCE [LARGE SCALE GENOMIC DNA]</scope>
    <source>
        <strain evidence="1">JCA_2017</strain>
    </source>
</reference>